<evidence type="ECO:0000313" key="2">
    <source>
        <dbReference type="EMBL" id="MBD3864333.1"/>
    </source>
</evidence>
<feature type="coiled-coil region" evidence="1">
    <location>
        <begin position="139"/>
        <end position="233"/>
    </location>
</feature>
<sequence>MKNLKNVIGLTVITGLLVTSCMDDKKNKQSDITDSETNQEVKLEANSNAMYSNSDKLVANNKNRSDGNTATTKTGNVVTRSVNTKVNAMQISGWDGFNKLSIEMKKIEGADFKTKSAEIPNMGPIIASLQSTRPDWMKTEEITEDIEDVQKEYNEYIKEQNGKEKRNVRNLEELNEAYDDLVEEINETFDKYVKINRKANEEYKEEIMDDGDLDDAREEYIEEIKKLNKVADDK</sequence>
<keyword evidence="3" id="KW-1185">Reference proteome</keyword>
<dbReference type="PROSITE" id="PS51257">
    <property type="entry name" value="PROKAR_LIPOPROTEIN"/>
    <property type="match status" value="1"/>
</dbReference>
<dbReference type="Proteomes" id="UP000627521">
    <property type="component" value="Unassembled WGS sequence"/>
</dbReference>
<evidence type="ECO:0000313" key="3">
    <source>
        <dbReference type="Proteomes" id="UP000627521"/>
    </source>
</evidence>
<evidence type="ECO:0008006" key="4">
    <source>
        <dbReference type="Google" id="ProtNLM"/>
    </source>
</evidence>
<accession>A0ABR8LY46</accession>
<name>A0ABR8LY46_9FLAO</name>
<dbReference type="RefSeq" id="WP_191100367.1">
    <property type="nucleotide sequence ID" value="NZ_JACXXF010000007.1"/>
</dbReference>
<evidence type="ECO:0000256" key="1">
    <source>
        <dbReference type="SAM" id="Coils"/>
    </source>
</evidence>
<proteinExistence type="predicted"/>
<protein>
    <recommendedName>
        <fullName evidence="4">Lipoprotein</fullName>
    </recommendedName>
</protein>
<organism evidence="2 3">
    <name type="scientific">Olleya marilimosa</name>
    <dbReference type="NCBI Taxonomy" id="272164"/>
    <lineage>
        <taxon>Bacteria</taxon>
        <taxon>Pseudomonadati</taxon>
        <taxon>Bacteroidota</taxon>
        <taxon>Flavobacteriia</taxon>
        <taxon>Flavobacteriales</taxon>
        <taxon>Flavobacteriaceae</taxon>
    </lineage>
</organism>
<comment type="caution">
    <text evidence="2">The sequence shown here is derived from an EMBL/GenBank/DDBJ whole genome shotgun (WGS) entry which is preliminary data.</text>
</comment>
<gene>
    <name evidence="2" type="ORF">IEG06_12815</name>
</gene>
<dbReference type="EMBL" id="JACXXH010000007">
    <property type="protein sequence ID" value="MBD3864333.1"/>
    <property type="molecule type" value="Genomic_DNA"/>
</dbReference>
<keyword evidence="1" id="KW-0175">Coiled coil</keyword>
<reference evidence="2 3" key="1">
    <citation type="submission" date="2020-09" db="EMBL/GenBank/DDBJ databases">
        <title>Bacillus nautilus sp. nov., Chryseoglobus crepusculi sp. nov, and Psychrobacter noctis sp. nov., isolated from deep-sea sponges from the equatorial Atlantic.</title>
        <authorList>
            <person name="Stennett H.L."/>
            <person name="Williams S.E."/>
        </authorList>
    </citation>
    <scope>NUCLEOTIDE SEQUENCE [LARGE SCALE GENOMIC DNA]</scope>
    <source>
        <strain evidence="2 3">28M-24</strain>
    </source>
</reference>